<sequence length="194" mass="20194">MEECMVALGGAGYMAENALGRLIQDALVEKIWEGTVAVLALDLVRAVSRAPAALDAFAAWAEEVLSSCPADLRSALAAPLTSLRAALRELASAYAAPLAPLVPRPALFLFSHIASGLFLLEHAVWACGAGEASAPTDVEVFVRWVDEGGLAAARDDVRRAQAADGERLRVNGDIVYGARCDPGSTGGGPARARL</sequence>
<dbReference type="GeneID" id="24095556"/>
<evidence type="ECO:0000259" key="1">
    <source>
        <dbReference type="Pfam" id="PF22924"/>
    </source>
</evidence>
<dbReference type="AlphaFoldDB" id="J4GN16"/>
<dbReference type="HOGENOM" id="CLU_1402458_0_0_1"/>
<evidence type="ECO:0000313" key="3">
    <source>
        <dbReference type="Proteomes" id="UP000006352"/>
    </source>
</evidence>
<dbReference type="InterPro" id="IPR055060">
    <property type="entry name" value="ACOX_C_alpha1"/>
</dbReference>
<dbReference type="PANTHER" id="PTHR42707:SF2">
    <property type="entry name" value="ACD11 DEHYDROGENASE"/>
    <property type="match status" value="1"/>
</dbReference>
<keyword evidence="3" id="KW-1185">Reference proteome</keyword>
<evidence type="ECO:0000313" key="2">
    <source>
        <dbReference type="EMBL" id="CCM00645.1"/>
    </source>
</evidence>
<organism evidence="2 3">
    <name type="scientific">Fibroporia radiculosa</name>
    <dbReference type="NCBI Taxonomy" id="599839"/>
    <lineage>
        <taxon>Eukaryota</taxon>
        <taxon>Fungi</taxon>
        <taxon>Dikarya</taxon>
        <taxon>Basidiomycota</taxon>
        <taxon>Agaricomycotina</taxon>
        <taxon>Agaricomycetes</taxon>
        <taxon>Polyporales</taxon>
        <taxon>Fibroporiaceae</taxon>
        <taxon>Fibroporia</taxon>
    </lineage>
</organism>
<dbReference type="InterPro" id="IPR052904">
    <property type="entry name" value="Acyl-CoA_dehydrogenase-like"/>
</dbReference>
<name>J4GN16_9APHY</name>
<dbReference type="STRING" id="599839.J4GN16"/>
<protein>
    <recommendedName>
        <fullName evidence="1">Acyl-CoA oxidase C-alpha1 domain-containing protein</fullName>
    </recommendedName>
</protein>
<proteinExistence type="predicted"/>
<dbReference type="Pfam" id="PF22924">
    <property type="entry name" value="ACOX_C_alpha1"/>
    <property type="match status" value="1"/>
</dbReference>
<dbReference type="OrthoDB" id="10251155at2759"/>
<dbReference type="Proteomes" id="UP000006352">
    <property type="component" value="Unassembled WGS sequence"/>
</dbReference>
<accession>J4GN16</accession>
<feature type="domain" description="Acyl-CoA oxidase C-alpha1" evidence="1">
    <location>
        <begin position="1"/>
        <end position="46"/>
    </location>
</feature>
<dbReference type="SUPFAM" id="SSF47203">
    <property type="entry name" value="Acyl-CoA dehydrogenase C-terminal domain-like"/>
    <property type="match status" value="1"/>
</dbReference>
<dbReference type="Gene3D" id="1.20.140.10">
    <property type="entry name" value="Butyryl-CoA Dehydrogenase, subunit A, domain 3"/>
    <property type="match status" value="1"/>
</dbReference>
<dbReference type="RefSeq" id="XP_012179928.1">
    <property type="nucleotide sequence ID" value="XM_012324538.1"/>
</dbReference>
<dbReference type="GO" id="GO:0003995">
    <property type="term" value="F:acyl-CoA dehydrogenase activity"/>
    <property type="evidence" value="ECO:0007669"/>
    <property type="project" value="TreeGrafter"/>
</dbReference>
<gene>
    <name evidence="2" type="ORF">FIBRA_02682</name>
</gene>
<reference evidence="2 3" key="1">
    <citation type="journal article" date="2012" name="Appl. Environ. Microbiol.">
        <title>Short-read sequencing for genomic analysis of the brown rot fungus Fibroporia radiculosa.</title>
        <authorList>
            <person name="Tang J.D."/>
            <person name="Perkins A.D."/>
            <person name="Sonstegard T.S."/>
            <person name="Schroeder S.G."/>
            <person name="Burgess S.C."/>
            <person name="Diehl S.V."/>
        </authorList>
    </citation>
    <scope>NUCLEOTIDE SEQUENCE [LARGE SCALE GENOMIC DNA]</scope>
    <source>
        <strain evidence="2 3">TFFH 294</strain>
    </source>
</reference>
<dbReference type="PANTHER" id="PTHR42707">
    <property type="entry name" value="ACYL-COA DEHYDROGENASE"/>
    <property type="match status" value="1"/>
</dbReference>
<dbReference type="InterPro" id="IPR036250">
    <property type="entry name" value="AcylCo_DH-like_C"/>
</dbReference>
<dbReference type="EMBL" id="HE796997">
    <property type="protein sequence ID" value="CCM00645.1"/>
    <property type="molecule type" value="Genomic_DNA"/>
</dbReference>
<dbReference type="InParanoid" id="J4GN16"/>